<dbReference type="Pfam" id="PF19269">
    <property type="entry name" value="Anticodon_2"/>
    <property type="match status" value="1"/>
</dbReference>
<evidence type="ECO:0000256" key="10">
    <source>
        <dbReference type="HAMAP-Rule" id="MF_00022"/>
    </source>
</evidence>
<dbReference type="GO" id="GO:0008270">
    <property type="term" value="F:zinc ion binding"/>
    <property type="evidence" value="ECO:0007669"/>
    <property type="project" value="InterPro"/>
</dbReference>
<dbReference type="FunFam" id="3.40.50.620:FF:000007">
    <property type="entry name" value="Glutamate--tRNA ligase"/>
    <property type="match status" value="1"/>
</dbReference>
<dbReference type="SUPFAM" id="SSF52374">
    <property type="entry name" value="Nucleotidylyl transferase"/>
    <property type="match status" value="1"/>
</dbReference>
<dbReference type="PANTHER" id="PTHR43311">
    <property type="entry name" value="GLUTAMATE--TRNA LIGASE"/>
    <property type="match status" value="1"/>
</dbReference>
<organism evidence="13 14">
    <name type="scientific">Tectimicrobiota bacterium</name>
    <dbReference type="NCBI Taxonomy" id="2528274"/>
    <lineage>
        <taxon>Bacteria</taxon>
        <taxon>Pseudomonadati</taxon>
        <taxon>Nitrospinota/Tectimicrobiota group</taxon>
        <taxon>Candidatus Tectimicrobiota</taxon>
    </lineage>
</organism>
<evidence type="ECO:0000256" key="4">
    <source>
        <dbReference type="ARBA" id="ARBA00022490"/>
    </source>
</evidence>
<dbReference type="InterPro" id="IPR045462">
    <property type="entry name" value="aa-tRNA-synth_I_cd-bd"/>
</dbReference>
<dbReference type="InterPro" id="IPR020058">
    <property type="entry name" value="Glu/Gln-tRNA-synth_Ib_cat-dom"/>
</dbReference>
<dbReference type="GO" id="GO:0005524">
    <property type="term" value="F:ATP binding"/>
    <property type="evidence" value="ECO:0007669"/>
    <property type="project" value="UniProtKB-UniRule"/>
</dbReference>
<dbReference type="InterPro" id="IPR004527">
    <property type="entry name" value="Glu-tRNA-ligase_bac/mito"/>
</dbReference>
<dbReference type="SUPFAM" id="SSF48163">
    <property type="entry name" value="An anticodon-binding domain of class I aminoacyl-tRNA synthetases"/>
    <property type="match status" value="1"/>
</dbReference>
<evidence type="ECO:0000313" key="13">
    <source>
        <dbReference type="EMBL" id="MBI3129657.1"/>
    </source>
</evidence>
<proteinExistence type="inferred from homology"/>
<evidence type="ECO:0000256" key="6">
    <source>
        <dbReference type="ARBA" id="ARBA00022741"/>
    </source>
</evidence>
<dbReference type="InterPro" id="IPR049940">
    <property type="entry name" value="GluQ/Sye"/>
</dbReference>
<evidence type="ECO:0000256" key="1">
    <source>
        <dbReference type="ARBA" id="ARBA00004496"/>
    </source>
</evidence>
<dbReference type="GO" id="GO:0000049">
    <property type="term" value="F:tRNA binding"/>
    <property type="evidence" value="ECO:0007669"/>
    <property type="project" value="InterPro"/>
</dbReference>
<keyword evidence="5 10" id="KW-0436">Ligase</keyword>
<keyword evidence="6 10" id="KW-0547">Nucleotide-binding</keyword>
<dbReference type="EMBL" id="JACPUR010000041">
    <property type="protein sequence ID" value="MBI3129657.1"/>
    <property type="molecule type" value="Genomic_DNA"/>
</dbReference>
<keyword evidence="4 10" id="KW-0963">Cytoplasm</keyword>
<evidence type="ECO:0000256" key="5">
    <source>
        <dbReference type="ARBA" id="ARBA00022598"/>
    </source>
</evidence>
<dbReference type="InterPro" id="IPR014729">
    <property type="entry name" value="Rossmann-like_a/b/a_fold"/>
</dbReference>
<reference evidence="13" key="1">
    <citation type="submission" date="2020-07" db="EMBL/GenBank/DDBJ databases">
        <title>Huge and variable diversity of episymbiotic CPR bacteria and DPANN archaea in groundwater ecosystems.</title>
        <authorList>
            <person name="He C.Y."/>
            <person name="Keren R."/>
            <person name="Whittaker M."/>
            <person name="Farag I.F."/>
            <person name="Doudna J."/>
            <person name="Cate J.H.D."/>
            <person name="Banfield J.F."/>
        </authorList>
    </citation>
    <scope>NUCLEOTIDE SEQUENCE</scope>
    <source>
        <strain evidence="13">NC_groundwater_763_Ag_S-0.2um_68_21</strain>
    </source>
</reference>
<feature type="domain" description="Glutamyl/glutaminyl-tRNA synthetase class Ib catalytic" evidence="11">
    <location>
        <begin position="4"/>
        <end position="306"/>
    </location>
</feature>
<comment type="caution">
    <text evidence="13">The sequence shown here is derived from an EMBL/GenBank/DDBJ whole genome shotgun (WGS) entry which is preliminary data.</text>
</comment>
<dbReference type="GO" id="GO:0006424">
    <property type="term" value="P:glutamyl-tRNA aminoacylation"/>
    <property type="evidence" value="ECO:0007669"/>
    <property type="project" value="UniProtKB-UniRule"/>
</dbReference>
<dbReference type="PANTHER" id="PTHR43311:SF2">
    <property type="entry name" value="GLUTAMATE--TRNA LIGASE, MITOCHONDRIAL-RELATED"/>
    <property type="match status" value="1"/>
</dbReference>
<dbReference type="PROSITE" id="PS00178">
    <property type="entry name" value="AA_TRNA_LIGASE_I"/>
    <property type="match status" value="1"/>
</dbReference>
<comment type="similarity">
    <text evidence="2 10">Belongs to the class-I aminoacyl-tRNA synthetase family. Glutamate--tRNA ligase type 1 subfamily.</text>
</comment>
<comment type="subunit">
    <text evidence="3 10">Monomer.</text>
</comment>
<sequence>MSGKVRVRFAPSNTGHLHIGGARTALFNWFFARHHGGTAILRVEDTDRERSTEEFYEAILEAFKWLEIEWDEGPYRQTHRMELYRAAAERLLASGAAYPCTCAPEEVEAMRERARAQGRTPRYDGTCRGRYGKPPDRPYCLRLLAPDEGETEVEDMLAGLVRFPNAEIDDMVIVRTDGTPTYNFCVAVDDVEMRITHVIRGNDHLSNTPKQVLVYRALGEVPPKFAHISMILGEDKKRLSKRHGATSVIEYRKLGYLPEALINYLVRLGWSRGDQEIFTREEIIEHFSLETLNRSAAVFNPEKLLWLNQEYIKKAEAGRLLPLLEERLRERGLDPEALPREARLGVVEELRSRSRTLEEMAEGARFFFAPKVEIDPKAAEKFLRPEVARPLAKLRGALASAEPFSKERVRAAFEGVLAEEGLSIGKLAQPVRVAVTGGTVSPGIHETLSLLGKERALARLDAALARMGAGQGGAAP</sequence>
<dbReference type="InterPro" id="IPR033910">
    <property type="entry name" value="GluRS_core"/>
</dbReference>
<dbReference type="Gene3D" id="3.40.50.620">
    <property type="entry name" value="HUPs"/>
    <property type="match status" value="1"/>
</dbReference>
<feature type="short sequence motif" description="'KMSKS' region" evidence="10">
    <location>
        <begin position="238"/>
        <end position="242"/>
    </location>
</feature>
<dbReference type="CDD" id="cd00808">
    <property type="entry name" value="GluRS_core"/>
    <property type="match status" value="1"/>
</dbReference>
<dbReference type="EC" id="6.1.1.17" evidence="10"/>
<evidence type="ECO:0000256" key="9">
    <source>
        <dbReference type="ARBA" id="ARBA00023146"/>
    </source>
</evidence>
<dbReference type="HAMAP" id="MF_00022">
    <property type="entry name" value="Glu_tRNA_synth_type1"/>
    <property type="match status" value="1"/>
</dbReference>
<dbReference type="NCBIfam" id="TIGR00464">
    <property type="entry name" value="gltX_bact"/>
    <property type="match status" value="1"/>
</dbReference>
<keyword evidence="9 10" id="KW-0030">Aminoacyl-tRNA synthetase</keyword>
<dbReference type="InterPro" id="IPR008925">
    <property type="entry name" value="aa_tRNA-synth_I_cd-bd_sf"/>
</dbReference>
<dbReference type="PRINTS" id="PR00987">
    <property type="entry name" value="TRNASYNTHGLU"/>
</dbReference>
<gene>
    <name evidence="10 13" type="primary">gltX</name>
    <name evidence="13" type="ORF">HYZ11_18765</name>
</gene>
<keyword evidence="8 10" id="KW-0648">Protein biosynthesis</keyword>
<comment type="function">
    <text evidence="10">Catalyzes the attachment of glutamate to tRNA(Glu) in a two-step reaction: glutamate is first activated by ATP to form Glu-AMP and then transferred to the acceptor end of tRNA(Glu).</text>
</comment>
<dbReference type="Pfam" id="PF00749">
    <property type="entry name" value="tRNA-synt_1c"/>
    <property type="match status" value="1"/>
</dbReference>
<protein>
    <recommendedName>
        <fullName evidence="10">Glutamate--tRNA ligase</fullName>
        <ecNumber evidence="10">6.1.1.17</ecNumber>
    </recommendedName>
    <alternativeName>
        <fullName evidence="10">Glutamyl-tRNA synthetase</fullName>
        <shortName evidence="10">GluRS</shortName>
    </alternativeName>
</protein>
<dbReference type="InterPro" id="IPR020751">
    <property type="entry name" value="aa-tRNA-synth_I_codon-bd_sub2"/>
</dbReference>
<dbReference type="InterPro" id="IPR000924">
    <property type="entry name" value="Glu/Gln-tRNA-synth"/>
</dbReference>
<evidence type="ECO:0000259" key="11">
    <source>
        <dbReference type="Pfam" id="PF00749"/>
    </source>
</evidence>
<evidence type="ECO:0000313" key="14">
    <source>
        <dbReference type="Proteomes" id="UP000782312"/>
    </source>
</evidence>
<comment type="subcellular location">
    <subcellularLocation>
        <location evidence="1 10">Cytoplasm</location>
    </subcellularLocation>
</comment>
<dbReference type="GO" id="GO:0005829">
    <property type="term" value="C:cytosol"/>
    <property type="evidence" value="ECO:0007669"/>
    <property type="project" value="TreeGrafter"/>
</dbReference>
<evidence type="ECO:0000256" key="3">
    <source>
        <dbReference type="ARBA" id="ARBA00011245"/>
    </source>
</evidence>
<keyword evidence="7 10" id="KW-0067">ATP-binding</keyword>
<dbReference type="AlphaFoldDB" id="A0A932MQH0"/>
<evidence type="ECO:0000259" key="12">
    <source>
        <dbReference type="Pfam" id="PF19269"/>
    </source>
</evidence>
<accession>A0A932MQH0</accession>
<name>A0A932MQH0_UNCTE</name>
<evidence type="ECO:0000256" key="2">
    <source>
        <dbReference type="ARBA" id="ARBA00007894"/>
    </source>
</evidence>
<comment type="caution">
    <text evidence="10">Lacks conserved residue(s) required for the propagation of feature annotation.</text>
</comment>
<dbReference type="InterPro" id="IPR001412">
    <property type="entry name" value="aa-tRNA-synth_I_CS"/>
</dbReference>
<dbReference type="Proteomes" id="UP000782312">
    <property type="component" value="Unassembled WGS sequence"/>
</dbReference>
<feature type="domain" description="Aminoacyl-tRNA synthetase class I anticodon-binding" evidence="12">
    <location>
        <begin position="340"/>
        <end position="464"/>
    </location>
</feature>
<dbReference type="GO" id="GO:0004818">
    <property type="term" value="F:glutamate-tRNA ligase activity"/>
    <property type="evidence" value="ECO:0007669"/>
    <property type="project" value="UniProtKB-UniRule"/>
</dbReference>
<comment type="catalytic activity">
    <reaction evidence="10">
        <text>tRNA(Glu) + L-glutamate + ATP = L-glutamyl-tRNA(Glu) + AMP + diphosphate</text>
        <dbReference type="Rhea" id="RHEA:23540"/>
        <dbReference type="Rhea" id="RHEA-COMP:9663"/>
        <dbReference type="Rhea" id="RHEA-COMP:9680"/>
        <dbReference type="ChEBI" id="CHEBI:29985"/>
        <dbReference type="ChEBI" id="CHEBI:30616"/>
        <dbReference type="ChEBI" id="CHEBI:33019"/>
        <dbReference type="ChEBI" id="CHEBI:78442"/>
        <dbReference type="ChEBI" id="CHEBI:78520"/>
        <dbReference type="ChEBI" id="CHEBI:456215"/>
        <dbReference type="EC" id="6.1.1.17"/>
    </reaction>
</comment>
<dbReference type="Gene3D" id="1.10.10.350">
    <property type="match status" value="1"/>
</dbReference>
<evidence type="ECO:0000256" key="7">
    <source>
        <dbReference type="ARBA" id="ARBA00022840"/>
    </source>
</evidence>
<evidence type="ECO:0000256" key="8">
    <source>
        <dbReference type="ARBA" id="ARBA00022917"/>
    </source>
</evidence>
<feature type="binding site" evidence="10">
    <location>
        <position position="241"/>
    </location>
    <ligand>
        <name>ATP</name>
        <dbReference type="ChEBI" id="CHEBI:30616"/>
    </ligand>
</feature>